<evidence type="ECO:0000313" key="2">
    <source>
        <dbReference type="EMBL" id="SHM98540.1"/>
    </source>
</evidence>
<reference evidence="2 3" key="2">
    <citation type="submission" date="2016-11" db="EMBL/GenBank/DDBJ databases">
        <authorList>
            <person name="Varghese N."/>
            <person name="Submissions S."/>
        </authorList>
    </citation>
    <scope>NUCLEOTIDE SEQUENCE [LARGE SCALE GENOMIC DNA]</scope>
    <source>
        <strain evidence="2 3">DSM 6368</strain>
    </source>
</reference>
<protein>
    <submittedName>
        <fullName evidence="1">Uncharacterized protein</fullName>
    </submittedName>
</protein>
<comment type="caution">
    <text evidence="1">The sequence shown here is derived from an EMBL/GenBank/DDBJ whole genome shotgun (WGS) entry which is preliminary data.</text>
</comment>
<reference evidence="1 4" key="1">
    <citation type="submission" date="2016-11" db="EMBL/GenBank/DDBJ databases">
        <title>Whole genomes of Flavobacteriaceae.</title>
        <authorList>
            <person name="Stine C."/>
            <person name="Li C."/>
            <person name="Tadesse D."/>
        </authorList>
    </citation>
    <scope>NUCLEOTIDE SEQUENCE [LARGE SCALE GENOMIC DNA]</scope>
    <source>
        <strain evidence="1 4">ATCC 19366</strain>
    </source>
</reference>
<dbReference type="EMBL" id="MUHB01000007">
    <property type="protein sequence ID" value="OXB06225.1"/>
    <property type="molecule type" value="Genomic_DNA"/>
</dbReference>
<gene>
    <name evidence="1" type="ORF">B0A72_09545</name>
    <name evidence="2" type="ORF">SAMN05444387_3686</name>
</gene>
<keyword evidence="3" id="KW-1185">Reference proteome</keyword>
<dbReference type="Proteomes" id="UP000198431">
    <property type="component" value="Unassembled WGS sequence"/>
</dbReference>
<proteinExistence type="predicted"/>
<dbReference type="RefSeq" id="WP_073397158.1">
    <property type="nucleotide sequence ID" value="NZ_FRBX01000005.1"/>
</dbReference>
<dbReference type="EMBL" id="FRBX01000005">
    <property type="protein sequence ID" value="SHM98540.1"/>
    <property type="molecule type" value="Genomic_DNA"/>
</dbReference>
<dbReference type="AlphaFoldDB" id="A0AB36P5Q7"/>
<evidence type="ECO:0000313" key="1">
    <source>
        <dbReference type="EMBL" id="OXB06225.1"/>
    </source>
</evidence>
<name>A0AB36P5Q7_9FLAO</name>
<evidence type="ECO:0000313" key="3">
    <source>
        <dbReference type="Proteomes" id="UP000184216"/>
    </source>
</evidence>
<organism evidence="1 4">
    <name type="scientific">Flavobacterium pectinovorum</name>
    <dbReference type="NCBI Taxonomy" id="29533"/>
    <lineage>
        <taxon>Bacteria</taxon>
        <taxon>Pseudomonadati</taxon>
        <taxon>Bacteroidota</taxon>
        <taxon>Flavobacteriia</taxon>
        <taxon>Flavobacteriales</taxon>
        <taxon>Flavobacteriaceae</taxon>
        <taxon>Flavobacterium</taxon>
    </lineage>
</organism>
<dbReference type="Proteomes" id="UP000184216">
    <property type="component" value="Unassembled WGS sequence"/>
</dbReference>
<evidence type="ECO:0000313" key="4">
    <source>
        <dbReference type="Proteomes" id="UP000198431"/>
    </source>
</evidence>
<sequence>MKRKDIKVNNSSDYWYDYEAELSVYGFLRWEKQESLDFFLNAKNSFAWDYICLSNKFGIATSTKYFENIHHFESEFLLYKSMFDDIRYHNPLLFIHTYDESWVFPSILFINNEQQQPEPIVSIDPIIRLEELNSKYTCTPIKVALDIGTKGIQLYYYLDNDIFNLRLENKKCLEFEYPIDNSDLAYLNTQRLNSFLRDLKKLCFKYGANDFEFENLGLNDFSENGVLFDGEVIYYEDIVGLLLPHQKIVK</sequence>
<accession>A0AB36P5Q7</accession>